<dbReference type="CDD" id="cd00212">
    <property type="entry name" value="PTS_IIB_glc"/>
    <property type="match status" value="1"/>
</dbReference>
<dbReference type="GO" id="GO:0008982">
    <property type="term" value="F:protein-N(PI)-phosphohistidine-sugar phosphotransferase activity"/>
    <property type="evidence" value="ECO:0007669"/>
    <property type="project" value="InterPro"/>
</dbReference>
<name>A0A1M6HB63_9CLOT</name>
<feature type="transmembrane region" description="Helical" evidence="12">
    <location>
        <begin position="253"/>
        <end position="276"/>
    </location>
</feature>
<comment type="subcellular location">
    <subcellularLocation>
        <location evidence="1">Cell membrane</location>
        <topology evidence="1">Multi-pass membrane protein</topology>
    </subcellularLocation>
</comment>
<dbReference type="NCBIfam" id="TIGR00826">
    <property type="entry name" value="EIIB_glc"/>
    <property type="match status" value="1"/>
</dbReference>
<keyword evidence="7 12" id="KW-0812">Transmembrane</keyword>
<evidence type="ECO:0000256" key="4">
    <source>
        <dbReference type="ARBA" id="ARBA00022597"/>
    </source>
</evidence>
<dbReference type="PANTHER" id="PTHR30175">
    <property type="entry name" value="PHOSPHOTRANSFERASE SYSTEM TRANSPORT PROTEIN"/>
    <property type="match status" value="1"/>
</dbReference>
<sequence>MENRELAEKIIQLSGGEENITKAIHCITRLRFNLKDDSKADSEAIGNLNGVIGTRYQNGQFQVIIGNNVKNVYVEVANILGLDDESKKEAKEEKISKEAKENKEHKNIISSILDIIASAFQPILPAIIGAGMMKGILAILMVAGWVSGESGTYQILNIVADSAFYFLPFLLAVSVARKFDVNEYLGIVVAGALMYPTILDLAKAGQVKSISFLSIPIQIVNYSSSVFPIILSVILMSYIYKAIDRYIPKTVKLVITPTLTMLITIPLVLAFIAPIGSYLGNYLAIGVNWLFNHAGIVAGLLLGAFNPFIVMTGMHYALFPIMIQNLSTFGYEPGYLVINLITNMAQAGAVFAVAFRSKDKELKSVGVSSGISALLGITEPAMFGVNLKQKKPFYAAMISGGIVGAAVVVLGLKAYGFVLPGLIALPTYVSPDGSPKNFIIAILGIIASFTISFVLTLTLGNKATKINKN</sequence>
<dbReference type="STRING" id="1121298.SAMN05444401_2451"/>
<feature type="transmembrane region" description="Helical" evidence="12">
    <location>
        <begin position="367"/>
        <end position="387"/>
    </location>
</feature>
<dbReference type="InterPro" id="IPR003352">
    <property type="entry name" value="PTS_EIIC"/>
</dbReference>
<proteinExistence type="predicted"/>
<evidence type="ECO:0000256" key="7">
    <source>
        <dbReference type="ARBA" id="ARBA00022692"/>
    </source>
</evidence>
<dbReference type="InterPro" id="IPR018113">
    <property type="entry name" value="PTrfase_EIIB_Cys"/>
</dbReference>
<feature type="transmembrane region" description="Helical" evidence="12">
    <location>
        <begin position="335"/>
        <end position="355"/>
    </location>
</feature>
<reference evidence="15 16" key="1">
    <citation type="submission" date="2016-11" db="EMBL/GenBank/DDBJ databases">
        <authorList>
            <person name="Jaros S."/>
            <person name="Januszkiewicz K."/>
            <person name="Wedrychowicz H."/>
        </authorList>
    </citation>
    <scope>NUCLEOTIDE SEQUENCE [LARGE SCALE GENOMIC DNA]</scope>
    <source>
        <strain evidence="15 16">DSM 21864</strain>
    </source>
</reference>
<dbReference type="InterPro" id="IPR013013">
    <property type="entry name" value="PTS_EIIC_1"/>
</dbReference>
<dbReference type="GO" id="GO:0090589">
    <property type="term" value="F:protein-phosphocysteine-trehalose phosphotransferase system transporter activity"/>
    <property type="evidence" value="ECO:0007669"/>
    <property type="project" value="TreeGrafter"/>
</dbReference>
<keyword evidence="3" id="KW-1003">Cell membrane</keyword>
<evidence type="ECO:0000256" key="2">
    <source>
        <dbReference type="ARBA" id="ARBA00022448"/>
    </source>
</evidence>
<feature type="active site" description="Phosphocysteine intermediate; for EIIB activity" evidence="11">
    <location>
        <position position="26"/>
    </location>
</feature>
<organism evidence="15 16">
    <name type="scientific">Clostridium amylolyticum</name>
    <dbReference type="NCBI Taxonomy" id="1121298"/>
    <lineage>
        <taxon>Bacteria</taxon>
        <taxon>Bacillati</taxon>
        <taxon>Bacillota</taxon>
        <taxon>Clostridia</taxon>
        <taxon>Eubacteriales</taxon>
        <taxon>Clostridiaceae</taxon>
        <taxon>Clostridium</taxon>
    </lineage>
</organism>
<dbReference type="GO" id="GO:0009401">
    <property type="term" value="P:phosphoenolpyruvate-dependent sugar phosphotransferase system"/>
    <property type="evidence" value="ECO:0007669"/>
    <property type="project" value="UniProtKB-KW"/>
</dbReference>
<dbReference type="FunFam" id="3.30.1360.60:FF:000001">
    <property type="entry name" value="PTS system glucose-specific IIBC component PtsG"/>
    <property type="match status" value="1"/>
</dbReference>
<feature type="transmembrane region" description="Helical" evidence="12">
    <location>
        <begin position="184"/>
        <end position="202"/>
    </location>
</feature>
<evidence type="ECO:0000259" key="14">
    <source>
        <dbReference type="PROSITE" id="PS51103"/>
    </source>
</evidence>
<keyword evidence="2" id="KW-0813">Transport</keyword>
<dbReference type="InterPro" id="IPR036878">
    <property type="entry name" value="Glu_permease_IIB"/>
</dbReference>
<feature type="domain" description="PTS EIIB type-1" evidence="13">
    <location>
        <begin position="4"/>
        <end position="86"/>
    </location>
</feature>
<dbReference type="Pfam" id="PF00367">
    <property type="entry name" value="PTS_EIIB"/>
    <property type="match status" value="1"/>
</dbReference>
<dbReference type="InterPro" id="IPR050558">
    <property type="entry name" value="PTS_Sugar-Specific_Components"/>
</dbReference>
<dbReference type="PANTHER" id="PTHR30175:SF1">
    <property type="entry name" value="PTS SYSTEM ARBUTIN-, CELLOBIOSE-, AND SALICIN-SPECIFIC EIIBC COMPONENT-RELATED"/>
    <property type="match status" value="1"/>
</dbReference>
<dbReference type="PROSITE" id="PS01035">
    <property type="entry name" value="PTS_EIIB_TYPE_1_CYS"/>
    <property type="match status" value="1"/>
</dbReference>
<keyword evidence="8" id="KW-0418">Kinase</keyword>
<evidence type="ECO:0000256" key="3">
    <source>
        <dbReference type="ARBA" id="ARBA00022475"/>
    </source>
</evidence>
<evidence type="ECO:0000256" key="5">
    <source>
        <dbReference type="ARBA" id="ARBA00022679"/>
    </source>
</evidence>
<evidence type="ECO:0000256" key="10">
    <source>
        <dbReference type="ARBA" id="ARBA00023136"/>
    </source>
</evidence>
<feature type="domain" description="PTS EIIC type-1" evidence="14">
    <location>
        <begin position="114"/>
        <end position="469"/>
    </location>
</feature>
<dbReference type="Gene3D" id="3.30.1360.60">
    <property type="entry name" value="Glucose permease domain IIB"/>
    <property type="match status" value="1"/>
</dbReference>
<feature type="transmembrane region" description="Helical" evidence="12">
    <location>
        <begin position="296"/>
        <end position="323"/>
    </location>
</feature>
<dbReference type="GO" id="GO:0015771">
    <property type="term" value="P:trehalose transport"/>
    <property type="evidence" value="ECO:0007669"/>
    <property type="project" value="TreeGrafter"/>
</dbReference>
<evidence type="ECO:0000256" key="9">
    <source>
        <dbReference type="ARBA" id="ARBA00022989"/>
    </source>
</evidence>
<dbReference type="Pfam" id="PF02378">
    <property type="entry name" value="PTS_EIIC"/>
    <property type="match status" value="1"/>
</dbReference>
<evidence type="ECO:0000256" key="6">
    <source>
        <dbReference type="ARBA" id="ARBA00022683"/>
    </source>
</evidence>
<dbReference type="PROSITE" id="PS51103">
    <property type="entry name" value="PTS_EIIC_TYPE_1"/>
    <property type="match status" value="1"/>
</dbReference>
<protein>
    <submittedName>
        <fullName evidence="15">PTS system, beta-glucosides-specific IIC component</fullName>
    </submittedName>
</protein>
<feature type="transmembrane region" description="Helical" evidence="12">
    <location>
        <begin position="152"/>
        <end position="172"/>
    </location>
</feature>
<keyword evidence="4" id="KW-0762">Sugar transport</keyword>
<gene>
    <name evidence="15" type="ORF">SAMN05444401_2451</name>
</gene>
<keyword evidence="5" id="KW-0808">Transferase</keyword>
<accession>A0A1M6HB63</accession>
<feature type="transmembrane region" description="Helical" evidence="12">
    <location>
        <begin position="438"/>
        <end position="459"/>
    </location>
</feature>
<evidence type="ECO:0000259" key="13">
    <source>
        <dbReference type="PROSITE" id="PS51098"/>
    </source>
</evidence>
<dbReference type="Proteomes" id="UP000184080">
    <property type="component" value="Unassembled WGS sequence"/>
</dbReference>
<feature type="transmembrane region" description="Helical" evidence="12">
    <location>
        <begin position="222"/>
        <end position="241"/>
    </location>
</feature>
<evidence type="ECO:0000256" key="12">
    <source>
        <dbReference type="SAM" id="Phobius"/>
    </source>
</evidence>
<keyword evidence="16" id="KW-1185">Reference proteome</keyword>
<dbReference type="GO" id="GO:0016301">
    <property type="term" value="F:kinase activity"/>
    <property type="evidence" value="ECO:0007669"/>
    <property type="project" value="UniProtKB-KW"/>
</dbReference>
<feature type="transmembrane region" description="Helical" evidence="12">
    <location>
        <begin position="394"/>
        <end position="418"/>
    </location>
</feature>
<evidence type="ECO:0000256" key="11">
    <source>
        <dbReference type="PROSITE-ProRule" id="PRU00421"/>
    </source>
</evidence>
<dbReference type="EMBL" id="FQZO01000003">
    <property type="protein sequence ID" value="SHJ19354.1"/>
    <property type="molecule type" value="Genomic_DNA"/>
</dbReference>
<evidence type="ECO:0000313" key="15">
    <source>
        <dbReference type="EMBL" id="SHJ19354.1"/>
    </source>
</evidence>
<dbReference type="InterPro" id="IPR001996">
    <property type="entry name" value="PTS_IIB_1"/>
</dbReference>
<dbReference type="PROSITE" id="PS51098">
    <property type="entry name" value="PTS_EIIB_TYPE_1"/>
    <property type="match status" value="1"/>
</dbReference>
<dbReference type="RefSeq" id="WP_073006880.1">
    <property type="nucleotide sequence ID" value="NZ_FQZO01000003.1"/>
</dbReference>
<dbReference type="GO" id="GO:0005886">
    <property type="term" value="C:plasma membrane"/>
    <property type="evidence" value="ECO:0007669"/>
    <property type="project" value="UniProtKB-SubCell"/>
</dbReference>
<dbReference type="SUPFAM" id="SSF55604">
    <property type="entry name" value="Glucose permease domain IIB"/>
    <property type="match status" value="1"/>
</dbReference>
<evidence type="ECO:0000313" key="16">
    <source>
        <dbReference type="Proteomes" id="UP000184080"/>
    </source>
</evidence>
<keyword evidence="6" id="KW-0598">Phosphotransferase system</keyword>
<evidence type="ECO:0000256" key="1">
    <source>
        <dbReference type="ARBA" id="ARBA00004651"/>
    </source>
</evidence>
<dbReference type="AlphaFoldDB" id="A0A1M6HB63"/>
<keyword evidence="9 12" id="KW-1133">Transmembrane helix</keyword>
<feature type="transmembrane region" description="Helical" evidence="12">
    <location>
        <begin position="123"/>
        <end position="146"/>
    </location>
</feature>
<evidence type="ECO:0000256" key="8">
    <source>
        <dbReference type="ARBA" id="ARBA00022777"/>
    </source>
</evidence>
<keyword evidence="10 12" id="KW-0472">Membrane</keyword>